<feature type="transmembrane region" description="Helical" evidence="6">
    <location>
        <begin position="156"/>
        <end position="179"/>
    </location>
</feature>
<dbReference type="Gene3D" id="1.20.81.30">
    <property type="entry name" value="Type II secretion system (T2SS), domain F"/>
    <property type="match status" value="1"/>
</dbReference>
<keyword evidence="2" id="KW-1003">Cell membrane</keyword>
<evidence type="ECO:0000256" key="1">
    <source>
        <dbReference type="ARBA" id="ARBA00004651"/>
    </source>
</evidence>
<sequence>MYALSLMFVVLAIVLALLSLASLHRQRPHGEDDSWRDRLPLLFRLVRPVVGLFAHHVAERMNPGYRDLLTERLQRGGVGYVMRPEEFVVTRRMGLVTGVILCLMLMPLAGEAASGWRLALIAAALLFIPLGLLYPDLWLRDAIKRRQALIQKQFPFLLDLIVLTMQAGLSFAAALGHAVERLPAGPVREEMRRVLRETRTGVTRREALGRLARRTGVSAVRNVVGAINHAEETGGELAGILLSQARQLRRERFLRAEKLANQAPMKLLLPLIGLLFPVTFLIIVFPLFIKARDSGTLAFFF</sequence>
<dbReference type="GO" id="GO:0005886">
    <property type="term" value="C:plasma membrane"/>
    <property type="evidence" value="ECO:0007669"/>
    <property type="project" value="UniProtKB-SubCell"/>
</dbReference>
<dbReference type="RefSeq" id="WP_114281385.1">
    <property type="nucleotide sequence ID" value="NZ_QPJY01000020.1"/>
</dbReference>
<dbReference type="Pfam" id="PF00482">
    <property type="entry name" value="T2SSF"/>
    <property type="match status" value="1"/>
</dbReference>
<evidence type="ECO:0000256" key="3">
    <source>
        <dbReference type="ARBA" id="ARBA00022692"/>
    </source>
</evidence>
<comment type="caution">
    <text evidence="8">The sequence shown here is derived from an EMBL/GenBank/DDBJ whole genome shotgun (WGS) entry which is preliminary data.</text>
</comment>
<evidence type="ECO:0000256" key="2">
    <source>
        <dbReference type="ARBA" id="ARBA00022475"/>
    </source>
</evidence>
<dbReference type="AlphaFoldDB" id="A0A369BK87"/>
<feature type="transmembrane region" description="Helical" evidence="6">
    <location>
        <begin position="267"/>
        <end position="289"/>
    </location>
</feature>
<evidence type="ECO:0000313" key="8">
    <source>
        <dbReference type="EMBL" id="RCX21980.1"/>
    </source>
</evidence>
<dbReference type="Proteomes" id="UP000252707">
    <property type="component" value="Unassembled WGS sequence"/>
</dbReference>
<reference evidence="8 9" key="1">
    <citation type="submission" date="2018-07" db="EMBL/GenBank/DDBJ databases">
        <title>Genomic Encyclopedia of Type Strains, Phase IV (KMG-IV): sequencing the most valuable type-strain genomes for metagenomic binning, comparative biology and taxonomic classification.</title>
        <authorList>
            <person name="Goeker M."/>
        </authorList>
    </citation>
    <scope>NUCLEOTIDE SEQUENCE [LARGE SCALE GENOMIC DNA]</scope>
    <source>
        <strain evidence="8 9">DSM 26407</strain>
    </source>
</reference>
<gene>
    <name evidence="8" type="ORF">DFQ59_12021</name>
</gene>
<accession>A0A369BK87</accession>
<feature type="transmembrane region" description="Helical" evidence="6">
    <location>
        <begin position="116"/>
        <end position="135"/>
    </location>
</feature>
<keyword evidence="9" id="KW-1185">Reference proteome</keyword>
<evidence type="ECO:0000256" key="5">
    <source>
        <dbReference type="ARBA" id="ARBA00023136"/>
    </source>
</evidence>
<feature type="domain" description="Type II secretion system protein GspF" evidence="7">
    <location>
        <begin position="158"/>
        <end position="284"/>
    </location>
</feature>
<keyword evidence="4 6" id="KW-1133">Transmembrane helix</keyword>
<comment type="subcellular location">
    <subcellularLocation>
        <location evidence="1">Cell membrane</location>
        <topology evidence="1">Multi-pass membrane protein</topology>
    </subcellularLocation>
</comment>
<keyword evidence="5 6" id="KW-0472">Membrane</keyword>
<dbReference type="OrthoDB" id="9810662at2"/>
<dbReference type="InterPro" id="IPR018076">
    <property type="entry name" value="T2SS_GspF_dom"/>
</dbReference>
<feature type="transmembrane region" description="Helical" evidence="6">
    <location>
        <begin position="93"/>
        <end position="110"/>
    </location>
</feature>
<evidence type="ECO:0000313" key="9">
    <source>
        <dbReference type="Proteomes" id="UP000252707"/>
    </source>
</evidence>
<dbReference type="PANTHER" id="PTHR35007">
    <property type="entry name" value="INTEGRAL MEMBRANE PROTEIN-RELATED"/>
    <property type="match status" value="1"/>
</dbReference>
<dbReference type="PANTHER" id="PTHR35007:SF2">
    <property type="entry name" value="PILUS ASSEMBLE PROTEIN"/>
    <property type="match status" value="1"/>
</dbReference>
<keyword evidence="3 6" id="KW-0812">Transmembrane</keyword>
<dbReference type="EMBL" id="QPJY01000020">
    <property type="protein sequence ID" value="RCX21980.1"/>
    <property type="molecule type" value="Genomic_DNA"/>
</dbReference>
<evidence type="ECO:0000259" key="7">
    <source>
        <dbReference type="Pfam" id="PF00482"/>
    </source>
</evidence>
<proteinExistence type="predicted"/>
<name>A0A369BK87_9GAMM</name>
<dbReference type="InterPro" id="IPR042094">
    <property type="entry name" value="T2SS_GspF_sf"/>
</dbReference>
<evidence type="ECO:0000256" key="4">
    <source>
        <dbReference type="ARBA" id="ARBA00022989"/>
    </source>
</evidence>
<evidence type="ECO:0000256" key="6">
    <source>
        <dbReference type="SAM" id="Phobius"/>
    </source>
</evidence>
<organism evidence="8 9">
    <name type="scientific">Thioalbus denitrificans</name>
    <dbReference type="NCBI Taxonomy" id="547122"/>
    <lineage>
        <taxon>Bacteria</taxon>
        <taxon>Pseudomonadati</taxon>
        <taxon>Pseudomonadota</taxon>
        <taxon>Gammaproteobacteria</taxon>
        <taxon>Chromatiales</taxon>
        <taxon>Ectothiorhodospiraceae</taxon>
        <taxon>Thioalbus</taxon>
    </lineage>
</organism>
<protein>
    <submittedName>
        <fullName evidence="8">Tight adherence protein C</fullName>
    </submittedName>
</protein>